<dbReference type="CDD" id="cd06261">
    <property type="entry name" value="TM_PBP2"/>
    <property type="match status" value="1"/>
</dbReference>
<dbReference type="PANTHER" id="PTHR43163">
    <property type="entry name" value="DIPEPTIDE TRANSPORT SYSTEM PERMEASE PROTEIN DPPB-RELATED"/>
    <property type="match status" value="1"/>
</dbReference>
<dbReference type="GO" id="GO:0071916">
    <property type="term" value="F:dipeptide transmembrane transporter activity"/>
    <property type="evidence" value="ECO:0007669"/>
    <property type="project" value="TreeGrafter"/>
</dbReference>
<dbReference type="PANTHER" id="PTHR43163:SF6">
    <property type="entry name" value="DIPEPTIDE TRANSPORT SYSTEM PERMEASE PROTEIN DPPB-RELATED"/>
    <property type="match status" value="1"/>
</dbReference>
<keyword evidence="5 7" id="KW-1133">Transmembrane helix</keyword>
<feature type="transmembrane region" description="Helical" evidence="7">
    <location>
        <begin position="238"/>
        <end position="264"/>
    </location>
</feature>
<comment type="caution">
    <text evidence="9">The sequence shown here is derived from an EMBL/GenBank/DDBJ whole genome shotgun (WGS) entry which is preliminary data.</text>
</comment>
<dbReference type="Proteomes" id="UP000093501">
    <property type="component" value="Unassembled WGS sequence"/>
</dbReference>
<keyword evidence="4 7" id="KW-0812">Transmembrane</keyword>
<feature type="domain" description="ABC transmembrane type-1" evidence="8">
    <location>
        <begin position="98"/>
        <end position="303"/>
    </location>
</feature>
<evidence type="ECO:0000259" key="8">
    <source>
        <dbReference type="PROSITE" id="PS50928"/>
    </source>
</evidence>
<protein>
    <submittedName>
        <fullName evidence="9">ABC transporter permease</fullName>
    </submittedName>
</protein>
<dbReference type="InterPro" id="IPR000515">
    <property type="entry name" value="MetI-like"/>
</dbReference>
<comment type="subcellular location">
    <subcellularLocation>
        <location evidence="1 7">Cell membrane</location>
        <topology evidence="1 7">Multi-pass membrane protein</topology>
    </subcellularLocation>
</comment>
<comment type="similarity">
    <text evidence="7">Belongs to the binding-protein-dependent transport system permease family.</text>
</comment>
<evidence type="ECO:0000256" key="3">
    <source>
        <dbReference type="ARBA" id="ARBA00022475"/>
    </source>
</evidence>
<reference evidence="10" key="1">
    <citation type="submission" date="2016-07" db="EMBL/GenBank/DDBJ databases">
        <authorList>
            <person name="Florea S."/>
            <person name="Webb J.S."/>
            <person name="Jaromczyk J."/>
            <person name="Schardl C.L."/>
        </authorList>
    </citation>
    <scope>NUCLEOTIDE SEQUENCE [LARGE SCALE GENOMIC DNA]</scope>
    <source>
        <strain evidence="10">IPBSL-7</strain>
    </source>
</reference>
<dbReference type="Gene3D" id="1.10.3720.10">
    <property type="entry name" value="MetI-like"/>
    <property type="match status" value="1"/>
</dbReference>
<keyword evidence="3" id="KW-1003">Cell membrane</keyword>
<dbReference type="Pfam" id="PF00528">
    <property type="entry name" value="BPD_transp_1"/>
    <property type="match status" value="1"/>
</dbReference>
<evidence type="ECO:0000256" key="2">
    <source>
        <dbReference type="ARBA" id="ARBA00022448"/>
    </source>
</evidence>
<dbReference type="InterPro" id="IPR045621">
    <property type="entry name" value="BPD_transp_1_N"/>
</dbReference>
<evidence type="ECO:0000256" key="1">
    <source>
        <dbReference type="ARBA" id="ARBA00004651"/>
    </source>
</evidence>
<gene>
    <name evidence="9" type="ORF">BCR15_02475</name>
</gene>
<evidence type="ECO:0000256" key="6">
    <source>
        <dbReference type="ARBA" id="ARBA00023136"/>
    </source>
</evidence>
<dbReference type="GO" id="GO:0005886">
    <property type="term" value="C:plasma membrane"/>
    <property type="evidence" value="ECO:0007669"/>
    <property type="project" value="UniProtKB-SubCell"/>
</dbReference>
<keyword evidence="6 7" id="KW-0472">Membrane</keyword>
<evidence type="ECO:0000313" key="9">
    <source>
        <dbReference type="EMBL" id="OCL34793.1"/>
    </source>
</evidence>
<feature type="transmembrane region" description="Helical" evidence="7">
    <location>
        <begin position="137"/>
        <end position="160"/>
    </location>
</feature>
<dbReference type="AlphaFoldDB" id="A0A1C0ANB2"/>
<accession>A0A1C0ANB2</accession>
<dbReference type="SUPFAM" id="SSF161098">
    <property type="entry name" value="MetI-like"/>
    <property type="match status" value="1"/>
</dbReference>
<feature type="transmembrane region" description="Helical" evidence="7">
    <location>
        <begin position="180"/>
        <end position="199"/>
    </location>
</feature>
<organism evidence="9 10">
    <name type="scientific">Tessaracoccus lapidicaptus</name>
    <dbReference type="NCBI Taxonomy" id="1427523"/>
    <lineage>
        <taxon>Bacteria</taxon>
        <taxon>Bacillati</taxon>
        <taxon>Actinomycetota</taxon>
        <taxon>Actinomycetes</taxon>
        <taxon>Propionibacteriales</taxon>
        <taxon>Propionibacteriaceae</taxon>
        <taxon>Tessaracoccus</taxon>
    </lineage>
</organism>
<dbReference type="PROSITE" id="PS50928">
    <property type="entry name" value="ABC_TM1"/>
    <property type="match status" value="1"/>
</dbReference>
<sequence length="321" mass="34902">MTVALRRVGRRLGWLLASLLLASLLIFAATNALPGDIAQVILGTNATPGEAARLRAELGLDRPFLARYAEWLWGAVQFDFGESYLSGRPIAPLIAARLEVSVWLIVFGMAAAILIALPVGAYAAVRRRHADGVAVSALSQLGLAVPAFWAGIWLVVVFAVNLRWLPAGGYVSYWESVADWLRHLVLPVTSLAIVQASVISRYVRSAVLEVLHEDYFRTARAVGWSRTGALWRHGLRNIAISLLTVIGLQLATLLVGAIIIEQVFALPGLGSSLLLAVSQRDLGVVQAIVLLLVWAVLVINFLVDVAYQVIDPRLRRRAEAR</sequence>
<dbReference type="Pfam" id="PF19300">
    <property type="entry name" value="BPD_transp_1_N"/>
    <property type="match status" value="1"/>
</dbReference>
<evidence type="ECO:0000256" key="5">
    <source>
        <dbReference type="ARBA" id="ARBA00022989"/>
    </source>
</evidence>
<proteinExistence type="inferred from homology"/>
<feature type="transmembrane region" description="Helical" evidence="7">
    <location>
        <begin position="102"/>
        <end position="125"/>
    </location>
</feature>
<dbReference type="InterPro" id="IPR035906">
    <property type="entry name" value="MetI-like_sf"/>
</dbReference>
<evidence type="ECO:0000256" key="4">
    <source>
        <dbReference type="ARBA" id="ARBA00022692"/>
    </source>
</evidence>
<feature type="transmembrane region" description="Helical" evidence="7">
    <location>
        <begin position="284"/>
        <end position="307"/>
    </location>
</feature>
<dbReference type="EMBL" id="MBQD01000020">
    <property type="protein sequence ID" value="OCL34793.1"/>
    <property type="molecule type" value="Genomic_DNA"/>
</dbReference>
<evidence type="ECO:0000256" key="7">
    <source>
        <dbReference type="RuleBase" id="RU363032"/>
    </source>
</evidence>
<keyword evidence="2 7" id="KW-0813">Transport</keyword>
<evidence type="ECO:0000313" key="10">
    <source>
        <dbReference type="Proteomes" id="UP000093501"/>
    </source>
</evidence>
<name>A0A1C0ANB2_9ACTN</name>
<keyword evidence="10" id="KW-1185">Reference proteome</keyword>